<protein>
    <submittedName>
        <fullName evidence="7">Iron complex transport system substrate-binding protein</fullName>
    </submittedName>
</protein>
<evidence type="ECO:0000256" key="1">
    <source>
        <dbReference type="ARBA" id="ARBA00004196"/>
    </source>
</evidence>
<comment type="subcellular location">
    <subcellularLocation>
        <location evidence="1">Cell envelope</location>
    </subcellularLocation>
</comment>
<evidence type="ECO:0000256" key="2">
    <source>
        <dbReference type="ARBA" id="ARBA00008814"/>
    </source>
</evidence>
<evidence type="ECO:0000256" key="5">
    <source>
        <dbReference type="SAM" id="Coils"/>
    </source>
</evidence>
<evidence type="ECO:0000313" key="8">
    <source>
        <dbReference type="Proteomes" id="UP000214880"/>
    </source>
</evidence>
<comment type="similarity">
    <text evidence="2">Belongs to the bacterial solute-binding protein 8 family.</text>
</comment>
<organism evidence="7 8">
    <name type="scientific">Dendrosporobacter quercicolus</name>
    <dbReference type="NCBI Taxonomy" id="146817"/>
    <lineage>
        <taxon>Bacteria</taxon>
        <taxon>Bacillati</taxon>
        <taxon>Bacillota</taxon>
        <taxon>Negativicutes</taxon>
        <taxon>Selenomonadales</taxon>
        <taxon>Sporomusaceae</taxon>
        <taxon>Dendrosporobacter</taxon>
    </lineage>
</organism>
<accession>A0A1G9Y0C8</accession>
<dbReference type="RefSeq" id="WP_092074584.1">
    <property type="nucleotide sequence ID" value="NZ_FNHB01000010.1"/>
</dbReference>
<dbReference type="Pfam" id="PF01497">
    <property type="entry name" value="Peripla_BP_2"/>
    <property type="match status" value="1"/>
</dbReference>
<dbReference type="SUPFAM" id="SSF53807">
    <property type="entry name" value="Helical backbone' metal receptor"/>
    <property type="match status" value="1"/>
</dbReference>
<keyword evidence="8" id="KW-1185">Reference proteome</keyword>
<dbReference type="GO" id="GO:1901678">
    <property type="term" value="P:iron coordination entity transport"/>
    <property type="evidence" value="ECO:0007669"/>
    <property type="project" value="UniProtKB-ARBA"/>
</dbReference>
<dbReference type="PANTHER" id="PTHR30532:SF10">
    <property type="entry name" value="IRON-UPTAKE SYSTEM-BINDING PROTEIN"/>
    <property type="match status" value="1"/>
</dbReference>
<dbReference type="EMBL" id="FNHB01000010">
    <property type="protein sequence ID" value="SDN02549.1"/>
    <property type="molecule type" value="Genomic_DNA"/>
</dbReference>
<evidence type="ECO:0000313" key="7">
    <source>
        <dbReference type="EMBL" id="SDN02549.1"/>
    </source>
</evidence>
<evidence type="ECO:0000256" key="3">
    <source>
        <dbReference type="ARBA" id="ARBA00022448"/>
    </source>
</evidence>
<dbReference type="InterPro" id="IPR051313">
    <property type="entry name" value="Bact_iron-sidero_bind"/>
</dbReference>
<proteinExistence type="inferred from homology"/>
<dbReference type="PANTHER" id="PTHR30532">
    <property type="entry name" value="IRON III DICITRATE-BINDING PERIPLASMIC PROTEIN"/>
    <property type="match status" value="1"/>
</dbReference>
<keyword evidence="4" id="KW-0732">Signal</keyword>
<feature type="coiled-coil region" evidence="5">
    <location>
        <begin position="168"/>
        <end position="195"/>
    </location>
</feature>
<feature type="domain" description="Fe/B12 periplasmic-binding" evidence="6">
    <location>
        <begin position="62"/>
        <end position="321"/>
    </location>
</feature>
<dbReference type="PROSITE" id="PS50983">
    <property type="entry name" value="FE_B12_PBP"/>
    <property type="match status" value="1"/>
</dbReference>
<keyword evidence="5" id="KW-0175">Coiled coil</keyword>
<dbReference type="GO" id="GO:0030288">
    <property type="term" value="C:outer membrane-bounded periplasmic space"/>
    <property type="evidence" value="ECO:0007669"/>
    <property type="project" value="TreeGrafter"/>
</dbReference>
<dbReference type="InterPro" id="IPR002491">
    <property type="entry name" value="ABC_transptr_periplasmic_BD"/>
</dbReference>
<dbReference type="Proteomes" id="UP000214880">
    <property type="component" value="Unassembled WGS sequence"/>
</dbReference>
<evidence type="ECO:0000259" key="6">
    <source>
        <dbReference type="PROSITE" id="PS50983"/>
    </source>
</evidence>
<sequence length="321" mass="35207">MKRSLVIWGLIVLISGAGIGGIYLARHADSGAAGAVKSQEQQQRSLQYKGMTYLLPERAERIVVTGALEALEDLLLLGVKPAGVMTIGGVFPALFADITADAQPIGERMQPSLEAILKLRPDVIVSSDKFPAATTAQLQKIAPTIPISHFPSDGEANLQFLGELTGRQERAQEILASYRKDLAEAKKRLPEAVKNKKVVAIRIRVGNIFVYPPDVFYNDILYQELGLAVPVEIKSVKAQEVISMEKFSEIDPDYIFLQYEVSESPANPRALEDLQRNPVWQRLKAVKNGRVFINSVDPLIQGVAVGGKIQFLHAAVEKLSQ</sequence>
<name>A0A1G9Y0C8_9FIRM</name>
<keyword evidence="3" id="KW-0813">Transport</keyword>
<dbReference type="STRING" id="146817.SAMN04488502_110111"/>
<gene>
    <name evidence="7" type="ORF">SAMN04488502_110111</name>
</gene>
<evidence type="ECO:0000256" key="4">
    <source>
        <dbReference type="ARBA" id="ARBA00022729"/>
    </source>
</evidence>
<reference evidence="7 8" key="1">
    <citation type="submission" date="2016-10" db="EMBL/GenBank/DDBJ databases">
        <authorList>
            <person name="de Groot N.N."/>
        </authorList>
    </citation>
    <scope>NUCLEOTIDE SEQUENCE [LARGE SCALE GENOMIC DNA]</scope>
    <source>
        <strain evidence="7 8">DSM 1736</strain>
    </source>
</reference>
<dbReference type="AlphaFoldDB" id="A0A1G9Y0C8"/>
<dbReference type="OrthoDB" id="26763at2"/>
<dbReference type="Gene3D" id="3.40.50.1980">
    <property type="entry name" value="Nitrogenase molybdenum iron protein domain"/>
    <property type="match status" value="2"/>
</dbReference>